<dbReference type="KEGG" id="pki:111852359"/>
<dbReference type="PANTHER" id="PTHR18864">
    <property type="entry name" value="KINECTIN"/>
    <property type="match status" value="1"/>
</dbReference>
<feature type="transmembrane region" description="Helical" evidence="8">
    <location>
        <begin position="12"/>
        <end position="31"/>
    </location>
</feature>
<feature type="compositionally biased region" description="Basic residues" evidence="7">
    <location>
        <begin position="126"/>
        <end position="135"/>
    </location>
</feature>
<reference evidence="10" key="1">
    <citation type="submission" date="2025-05" db="UniProtKB">
        <authorList>
            <consortium name="Ensembl"/>
        </authorList>
    </citation>
    <scope>IDENTIFICATION</scope>
</reference>
<evidence type="ECO:0000256" key="1">
    <source>
        <dbReference type="ARBA" id="ARBA00004389"/>
    </source>
</evidence>
<keyword evidence="4 8" id="KW-1133">Transmembrane helix</keyword>
<dbReference type="PANTHER" id="PTHR18864:SF1">
    <property type="entry name" value="KINECTIN"/>
    <property type="match status" value="1"/>
</dbReference>
<dbReference type="GO" id="GO:0019894">
    <property type="term" value="F:kinesin binding"/>
    <property type="evidence" value="ECO:0007669"/>
    <property type="project" value="InterPro"/>
</dbReference>
<evidence type="ECO:0000256" key="2">
    <source>
        <dbReference type="ARBA" id="ARBA00022692"/>
    </source>
</evidence>
<evidence type="ECO:0000259" key="9">
    <source>
        <dbReference type="Pfam" id="PF05104"/>
    </source>
</evidence>
<feature type="compositionally biased region" description="Basic and acidic residues" evidence="7">
    <location>
        <begin position="209"/>
        <end position="226"/>
    </location>
</feature>
<proteinExistence type="predicted"/>
<feature type="domain" description="Ribosome receptor lysine/proline rich" evidence="9">
    <location>
        <begin position="31"/>
        <end position="156"/>
    </location>
</feature>
<feature type="compositionally biased region" description="Pro residues" evidence="7">
    <location>
        <begin position="114"/>
        <end position="123"/>
    </location>
</feature>
<feature type="coiled-coil region" evidence="6">
    <location>
        <begin position="1256"/>
        <end position="1283"/>
    </location>
</feature>
<name>A0A3B3R6N6_9TELE</name>
<feature type="coiled-coil region" evidence="6">
    <location>
        <begin position="1041"/>
        <end position="1207"/>
    </location>
</feature>
<dbReference type="GO" id="GO:0007018">
    <property type="term" value="P:microtubule-based movement"/>
    <property type="evidence" value="ECO:0007669"/>
    <property type="project" value="InterPro"/>
</dbReference>
<feature type="coiled-coil region" evidence="6">
    <location>
        <begin position="393"/>
        <end position="1004"/>
    </location>
</feature>
<dbReference type="GO" id="GO:0005789">
    <property type="term" value="C:endoplasmic reticulum membrane"/>
    <property type="evidence" value="ECO:0007669"/>
    <property type="project" value="UniProtKB-SubCell"/>
</dbReference>
<organism evidence="10 11">
    <name type="scientific">Paramormyrops kingsleyae</name>
    <dbReference type="NCBI Taxonomy" id="1676925"/>
    <lineage>
        <taxon>Eukaryota</taxon>
        <taxon>Metazoa</taxon>
        <taxon>Chordata</taxon>
        <taxon>Craniata</taxon>
        <taxon>Vertebrata</taxon>
        <taxon>Euteleostomi</taxon>
        <taxon>Actinopterygii</taxon>
        <taxon>Neopterygii</taxon>
        <taxon>Teleostei</taxon>
        <taxon>Osteoglossocephala</taxon>
        <taxon>Osteoglossomorpha</taxon>
        <taxon>Osteoglossiformes</taxon>
        <taxon>Mormyridae</taxon>
        <taxon>Paramormyrops</taxon>
    </lineage>
</organism>
<sequence>MMMDFYDSQYLLILAPSLVIALMFLFFWLFMKETSYDEVLARQKRDLRPAAAKPDARKKGEKKKSKKREAGGGGSSGGGGGESEEDHRELDLTDAVASSPPEEEEPAQVMRMPTPTPVEPPPSLRERKKKEKKQHQQQQQIQQQQQQQQVAVTTRAAPPPVSEEQVPTRELNGSKATPRKSEPTLAVSKQPSPPPPEPVGKKKGSQKKQKNEVGERPDELHLEIKVEQASAPLKKEVPVSAEIRVQENAAPNPSAGAASPSTTITTTTTSIATTTTGGGKKKNSAKKQKTEPVPAPPEQTCVAVDREPTAHANPQKGHLEEVPPKVSAKKMKNEANKENSEVKLREFIAGLRSLVLSEEDAVSVATVLREKNPSALDAWHRSTAKPEPSAQKLQEKERMLTTLQEEASIAKEKVKQLSQELQAEKQKTARVESMLREQRGALEEQQNVMQASYQMKYQQALEQLEGQIARLQQENNILRDAVSTGESKQSSELNQLRGECARLMKELSEASGKHQQEERQRKSLEVGYKQNVSQLEAQVQEAKRRWEEVQGFLHSVNSDRENLQANKQDLQNQLLAAESEMSSKNKEIQTLRTNLTDMMVSKEQVEQRLVQLLEVSQHAQQDTSLQEQLQNLVTENKALQVQIDNLQSQLNTQTTTAFHFEELQKLLSDKELQRKSLEDTLNAERSSAAGRETEMQAMRTEILAQKAEMQNMQAQLSEQAHSQLALDAYQKSIQEKEDKIKTVEQLLEIGMIEVANKEEDLKKLKEENEALKHDVEALQQYQREQTPPESVLEELQRTVQEKDERLKMLEKKLQAELENVLKQESVTQELEKQVKSLSAEVDLARQREATEAEASGTRLRELQALLAGRDEEVQDMQRALVTGAREATNKEQQVQALQEECMVLKAKVHDQQVAKAEGPSQELLDLLAAKEGQVSDLDKEMTELRASLELQRKKNNELREKNWSAMEALSATESMLQGKLCKTVQDSQKALEVAEAECQDILRRLFPSVLLPASRNHQEWLHRFEAAAKEVATTTAEPGQVRELEQTKILEEKLKESEEAQKVLQKDCEMYKKVLAETEGILQRLQSSVEQEESRWRVKLDVSQNELKEMNVKMVALENEVDRLTLECGDLENVRCEKQHLESELERAERESASYVTEVRELKDLLTELQSKLDGSYTEAVRQNEELNLLKTKLTETLVKLETEENERQKVAGDLYKAQQSLDQIQAEILKETVQADLIENSTFATQKDEMDRKSAAGLNETVKELQRLLHAVNRKLLKGKEEDGEKETPEV</sequence>
<dbReference type="Ensembl" id="ENSPKIT00000038480.1">
    <property type="protein sequence ID" value="ENSPKIP00000014043.1"/>
    <property type="gene ID" value="ENSPKIG00000001256.1"/>
</dbReference>
<keyword evidence="2 8" id="KW-0812">Transmembrane</keyword>
<comment type="subcellular location">
    <subcellularLocation>
        <location evidence="1">Endoplasmic reticulum membrane</location>
        <topology evidence="1">Single-pass membrane protein</topology>
    </subcellularLocation>
</comment>
<feature type="compositionally biased region" description="Low complexity" evidence="7">
    <location>
        <begin position="136"/>
        <end position="149"/>
    </location>
</feature>
<evidence type="ECO:0000313" key="10">
    <source>
        <dbReference type="Ensembl" id="ENSPKIP00000014043.1"/>
    </source>
</evidence>
<protein>
    <submittedName>
        <fullName evidence="10">Kinectin 1</fullName>
    </submittedName>
</protein>
<dbReference type="Proteomes" id="UP000261540">
    <property type="component" value="Unplaced"/>
</dbReference>
<evidence type="ECO:0000256" key="4">
    <source>
        <dbReference type="ARBA" id="ARBA00022989"/>
    </source>
</evidence>
<evidence type="ECO:0000256" key="7">
    <source>
        <dbReference type="SAM" id="MobiDB-lite"/>
    </source>
</evidence>
<dbReference type="GO" id="GO:0015031">
    <property type="term" value="P:protein transport"/>
    <property type="evidence" value="ECO:0007669"/>
    <property type="project" value="InterPro"/>
</dbReference>
<feature type="compositionally biased region" description="Basic and acidic residues" evidence="7">
    <location>
        <begin position="331"/>
        <end position="340"/>
    </location>
</feature>
<evidence type="ECO:0000256" key="8">
    <source>
        <dbReference type="SAM" id="Phobius"/>
    </source>
</evidence>
<dbReference type="InterPro" id="IPR024854">
    <property type="entry name" value="Kinectin"/>
</dbReference>
<evidence type="ECO:0000256" key="5">
    <source>
        <dbReference type="ARBA" id="ARBA00023136"/>
    </source>
</evidence>
<keyword evidence="3" id="KW-0256">Endoplasmic reticulum</keyword>
<feature type="compositionally biased region" description="Gly residues" evidence="7">
    <location>
        <begin position="71"/>
        <end position="81"/>
    </location>
</feature>
<feature type="compositionally biased region" description="Basic and acidic residues" evidence="7">
    <location>
        <begin position="47"/>
        <end position="58"/>
    </location>
</feature>
<evidence type="ECO:0000313" key="11">
    <source>
        <dbReference type="Proteomes" id="UP000261540"/>
    </source>
</evidence>
<dbReference type="STRING" id="1676925.ENSPKIP00000014115"/>
<evidence type="ECO:0000256" key="3">
    <source>
        <dbReference type="ARBA" id="ARBA00022824"/>
    </source>
</evidence>
<dbReference type="InterPro" id="IPR007794">
    <property type="entry name" value="Rib_rcpt_KP"/>
</dbReference>
<keyword evidence="5 8" id="KW-0472">Membrane</keyword>
<dbReference type="OrthoDB" id="276261at2759"/>
<keyword evidence="6" id="KW-0175">Coiled coil</keyword>
<feature type="compositionally biased region" description="Low complexity" evidence="7">
    <location>
        <begin position="248"/>
        <end position="275"/>
    </location>
</feature>
<dbReference type="GeneTree" id="ENSGT00940000158237"/>
<evidence type="ECO:0000256" key="6">
    <source>
        <dbReference type="SAM" id="Coils"/>
    </source>
</evidence>
<dbReference type="Pfam" id="PF05104">
    <property type="entry name" value="Rib_recp_KP_reg"/>
    <property type="match status" value="1"/>
</dbReference>
<dbReference type="CTD" id="3895"/>
<accession>A0A3B3R6N6</accession>
<keyword evidence="11" id="KW-1185">Reference proteome</keyword>
<dbReference type="Ensembl" id="ENSPKIT00000038553.1">
    <property type="protein sequence ID" value="ENSPKIP00000014115.1"/>
    <property type="gene ID" value="ENSPKIG00000001256.1"/>
</dbReference>
<feature type="region of interest" description="Disordered" evidence="7">
    <location>
        <begin position="47"/>
        <end position="340"/>
    </location>
</feature>